<evidence type="ECO:0000313" key="3">
    <source>
        <dbReference type="Proteomes" id="UP001291653"/>
    </source>
</evidence>
<dbReference type="Gene3D" id="1.25.40.10">
    <property type="entry name" value="Tetratricopeptide repeat domain"/>
    <property type="match status" value="1"/>
</dbReference>
<proteinExistence type="predicted"/>
<dbReference type="SUPFAM" id="SSF48452">
    <property type="entry name" value="TPR-like"/>
    <property type="match status" value="1"/>
</dbReference>
<dbReference type="RefSeq" id="WP_323447036.1">
    <property type="nucleotide sequence ID" value="NZ_BSBI01000004.1"/>
</dbReference>
<name>A0ABQ5NX52_9ACTN</name>
<dbReference type="CDD" id="cd00093">
    <property type="entry name" value="HTH_XRE"/>
    <property type="match status" value="1"/>
</dbReference>
<dbReference type="InterPro" id="IPR010982">
    <property type="entry name" value="Lambda_DNA-bd_dom_sf"/>
</dbReference>
<gene>
    <name evidence="2" type="ORF">SYYSPA8_11670</name>
</gene>
<evidence type="ECO:0000259" key="1">
    <source>
        <dbReference type="PROSITE" id="PS50943"/>
    </source>
</evidence>
<comment type="caution">
    <text evidence="2">The sequence shown here is derived from an EMBL/GenBank/DDBJ whole genome shotgun (WGS) entry which is preliminary data.</text>
</comment>
<dbReference type="PROSITE" id="PS50943">
    <property type="entry name" value="HTH_CROC1"/>
    <property type="match status" value="1"/>
</dbReference>
<accession>A0ABQ5NX52</accession>
<sequence length="361" mass="39130">MLTGVEFASIARRAMAAAGLSLRATARAAHFDVTHLSRVLNCHRPPSYALACALDDVLGTDEALRSLVPDPDAPPPSEAVQRIRDSVAALLRHDNEYGPNHVASAGVQVWKSAVRNMIVDDRNYVTAAAEAAQVAGWLLHGANRPAEAWRALTEALALAADIRDRPMMWFCKDLLAMAAIADQQPRDASALADSLLTDARVPHRVALMAHVRQARALAQSGDTVRASNTMARALGGFQDSDSDRDPQWTWWIDEGEVTHHHGLMLVDAGDARGALPYLDAGLSLALSTNPKRNRAKQYAVGYVGALVSVGAWRDAEEIITRHIAPLDYVSGRVALRWERTLALADRHGPAWFKDLASSVSI</sequence>
<dbReference type="Proteomes" id="UP001291653">
    <property type="component" value="Unassembled WGS sequence"/>
</dbReference>
<feature type="domain" description="HTH cro/C1-type" evidence="1">
    <location>
        <begin position="12"/>
        <end position="65"/>
    </location>
</feature>
<evidence type="ECO:0000313" key="2">
    <source>
        <dbReference type="EMBL" id="GLF94953.1"/>
    </source>
</evidence>
<dbReference type="InterPro" id="IPR001387">
    <property type="entry name" value="Cro/C1-type_HTH"/>
</dbReference>
<dbReference type="SUPFAM" id="SSF47413">
    <property type="entry name" value="lambda repressor-like DNA-binding domains"/>
    <property type="match status" value="1"/>
</dbReference>
<organism evidence="2 3">
    <name type="scientific">Streptomyces yaizuensis</name>
    <dbReference type="NCBI Taxonomy" id="2989713"/>
    <lineage>
        <taxon>Bacteria</taxon>
        <taxon>Bacillati</taxon>
        <taxon>Actinomycetota</taxon>
        <taxon>Actinomycetes</taxon>
        <taxon>Kitasatosporales</taxon>
        <taxon>Streptomycetaceae</taxon>
        <taxon>Streptomyces</taxon>
    </lineage>
</organism>
<dbReference type="EMBL" id="BSBI01000004">
    <property type="protein sequence ID" value="GLF94953.1"/>
    <property type="molecule type" value="Genomic_DNA"/>
</dbReference>
<dbReference type="InterPro" id="IPR011990">
    <property type="entry name" value="TPR-like_helical_dom_sf"/>
</dbReference>
<protein>
    <submittedName>
        <fullName evidence="2">Helix-turn-helix transcriptional regulator</fullName>
    </submittedName>
</protein>
<keyword evidence="3" id="KW-1185">Reference proteome</keyword>
<reference evidence="2 3" key="1">
    <citation type="submission" date="2022-10" db="EMBL/GenBank/DDBJ databases">
        <title>Draft genome sequence of Streptomyces sp. YSPA8.</title>
        <authorList>
            <person name="Moriuchi R."/>
            <person name="Dohra H."/>
            <person name="Yamamura H."/>
            <person name="Kodani S."/>
        </authorList>
    </citation>
    <scope>NUCLEOTIDE SEQUENCE [LARGE SCALE GENOMIC DNA]</scope>
    <source>
        <strain evidence="2 3">YSPA8</strain>
    </source>
</reference>
<dbReference type="Pfam" id="PF13560">
    <property type="entry name" value="HTH_31"/>
    <property type="match status" value="1"/>
</dbReference>